<dbReference type="Pfam" id="PF09836">
    <property type="entry name" value="DUF2063"/>
    <property type="match status" value="1"/>
</dbReference>
<dbReference type="Proteomes" id="UP001500220">
    <property type="component" value="Unassembled WGS sequence"/>
</dbReference>
<reference evidence="3" key="4">
    <citation type="submission" date="2023-12" db="EMBL/GenBank/DDBJ databases">
        <authorList>
            <person name="Sun Q."/>
            <person name="Inoue M."/>
        </authorList>
    </citation>
    <scope>NUCLEOTIDE SEQUENCE</scope>
    <source>
        <strain evidence="3">JCM 10664</strain>
    </source>
</reference>
<organism evidence="4 5">
    <name type="scientific">Saccharopolyspora thermophila</name>
    <dbReference type="NCBI Taxonomy" id="89367"/>
    <lineage>
        <taxon>Bacteria</taxon>
        <taxon>Bacillati</taxon>
        <taxon>Actinomycetota</taxon>
        <taxon>Actinomycetes</taxon>
        <taxon>Pseudonocardiales</taxon>
        <taxon>Pseudonocardiaceae</taxon>
        <taxon>Saccharopolyspora</taxon>
    </lineage>
</organism>
<evidence type="ECO:0000313" key="3">
    <source>
        <dbReference type="EMBL" id="GAA0530465.1"/>
    </source>
</evidence>
<protein>
    <recommendedName>
        <fullName evidence="2">Putative DNA-binding domain-containing protein</fullName>
    </recommendedName>
</protein>
<reference evidence="4 5" key="1">
    <citation type="journal article" date="2014" name="Int. J. Syst. Evol. Microbiol.">
        <title>Complete genome sequence of Corynebacterium casei LMG S-19264T (=DSM 44701T), isolated from a smear-ripened cheese.</title>
        <authorList>
            <consortium name="US DOE Joint Genome Institute (JGI-PGF)"/>
            <person name="Walter F."/>
            <person name="Albersmeier A."/>
            <person name="Kalinowski J."/>
            <person name="Ruckert C."/>
        </authorList>
    </citation>
    <scope>NUCLEOTIDE SEQUENCE [LARGE SCALE GENOMIC DNA]</scope>
    <source>
        <strain evidence="4 5">CGMCC 4.7206</strain>
    </source>
</reference>
<dbReference type="EMBL" id="BAAAHC010000013">
    <property type="protein sequence ID" value="GAA0530465.1"/>
    <property type="molecule type" value="Genomic_DNA"/>
</dbReference>
<reference evidence="3 6" key="2">
    <citation type="journal article" date="2019" name="Int. J. Syst. Evol. Microbiol.">
        <title>The Global Catalogue of Microorganisms (GCM) 10K type strain sequencing project: providing services to taxonomists for standard genome sequencing and annotation.</title>
        <authorList>
            <consortium name="The Broad Institute Genomics Platform"/>
            <consortium name="The Broad Institute Genome Sequencing Center for Infectious Disease"/>
            <person name="Wu L."/>
            <person name="Ma J."/>
        </authorList>
    </citation>
    <scope>NUCLEOTIDE SEQUENCE [LARGE SCALE GENOMIC DNA]</scope>
    <source>
        <strain evidence="3 6">JCM 10664</strain>
    </source>
</reference>
<comment type="caution">
    <text evidence="4">The sequence shown here is derived from an EMBL/GenBank/DDBJ whole genome shotgun (WGS) entry which is preliminary data.</text>
</comment>
<accession>A0A917JW72</accession>
<reference evidence="4" key="3">
    <citation type="submission" date="2020-09" db="EMBL/GenBank/DDBJ databases">
        <authorList>
            <person name="Sun Q."/>
            <person name="Zhou Y."/>
        </authorList>
    </citation>
    <scope>NUCLEOTIDE SEQUENCE</scope>
    <source>
        <strain evidence="4">CGMCC 4.7206</strain>
    </source>
</reference>
<evidence type="ECO:0000259" key="2">
    <source>
        <dbReference type="Pfam" id="PF09836"/>
    </source>
</evidence>
<dbReference type="AlphaFoldDB" id="A0A917JW72"/>
<sequence length="277" mass="30380">MPDPLGLAELQRWMQRAMLDPDGLPADVEQVVTASARLSARERLAVYWRGYRLRLVEAMRGFHPAACHLLGRELFDRFALDFLDARPSRSRTLFRLADGFAEHVEATQPDTGGESWPDLVIDLLRFERAVNDALDAPDDGCGGVEVPDDPMRPDLVLRPAPGLGLIPARFPVHEYTLAVHRGEDPPIPAPRPSLLAVARRDGHVVTREVGPGAFRALRALASGTPVGTALGDVDPKTGRAWLRDWVRARLFTAIDRPDAGGAPPDTTHHTLVESGLR</sequence>
<dbReference type="Proteomes" id="UP000597989">
    <property type="component" value="Unassembled WGS sequence"/>
</dbReference>
<feature type="region of interest" description="Disordered" evidence="1">
    <location>
        <begin position="256"/>
        <end position="277"/>
    </location>
</feature>
<evidence type="ECO:0000256" key="1">
    <source>
        <dbReference type="SAM" id="MobiDB-lite"/>
    </source>
</evidence>
<dbReference type="InterPro" id="IPR018640">
    <property type="entry name" value="DUF2063"/>
</dbReference>
<keyword evidence="6" id="KW-1185">Reference proteome</keyword>
<feature type="compositionally biased region" description="Basic and acidic residues" evidence="1">
    <location>
        <begin position="266"/>
        <end position="277"/>
    </location>
</feature>
<evidence type="ECO:0000313" key="6">
    <source>
        <dbReference type="Proteomes" id="UP001500220"/>
    </source>
</evidence>
<evidence type="ECO:0000313" key="5">
    <source>
        <dbReference type="Proteomes" id="UP000597989"/>
    </source>
</evidence>
<gene>
    <name evidence="3" type="ORF">GCM10009545_36190</name>
    <name evidence="4" type="ORF">GCM10011581_28890</name>
</gene>
<dbReference type="EMBL" id="BMMT01000009">
    <property type="protein sequence ID" value="GGI90011.1"/>
    <property type="molecule type" value="Genomic_DNA"/>
</dbReference>
<proteinExistence type="predicted"/>
<name>A0A917JW72_9PSEU</name>
<dbReference type="RefSeq" id="WP_188987874.1">
    <property type="nucleotide sequence ID" value="NZ_BAAAHC010000013.1"/>
</dbReference>
<feature type="domain" description="Putative DNA-binding" evidence="2">
    <location>
        <begin position="9"/>
        <end position="103"/>
    </location>
</feature>
<evidence type="ECO:0000313" key="4">
    <source>
        <dbReference type="EMBL" id="GGI90011.1"/>
    </source>
</evidence>